<dbReference type="RefSeq" id="XP_046006239.1">
    <property type="nucleotide sequence ID" value="XM_046155420.1"/>
</dbReference>
<dbReference type="GeneID" id="70184966"/>
<evidence type="ECO:0000256" key="2">
    <source>
        <dbReference type="ARBA" id="ARBA00022723"/>
    </source>
</evidence>
<evidence type="ECO:0000313" key="11">
    <source>
        <dbReference type="Proteomes" id="UP000756346"/>
    </source>
</evidence>
<evidence type="ECO:0000259" key="9">
    <source>
        <dbReference type="PROSITE" id="PS50048"/>
    </source>
</evidence>
<feature type="compositionally biased region" description="Low complexity" evidence="8">
    <location>
        <begin position="9"/>
        <end position="21"/>
    </location>
</feature>
<dbReference type="AlphaFoldDB" id="A0A9P9BMN0"/>
<dbReference type="OrthoDB" id="25921at2759"/>
<dbReference type="InterPro" id="IPR052202">
    <property type="entry name" value="Yeast_MetPath_Reg"/>
</dbReference>
<evidence type="ECO:0000256" key="7">
    <source>
        <dbReference type="ARBA" id="ARBA00023242"/>
    </source>
</evidence>
<dbReference type="SMART" id="SM00906">
    <property type="entry name" value="Fungal_trans"/>
    <property type="match status" value="1"/>
</dbReference>
<dbReference type="Pfam" id="PF00172">
    <property type="entry name" value="Zn_clus"/>
    <property type="match status" value="1"/>
</dbReference>
<feature type="region of interest" description="Disordered" evidence="8">
    <location>
        <begin position="1"/>
        <end position="21"/>
    </location>
</feature>
<feature type="region of interest" description="Disordered" evidence="8">
    <location>
        <begin position="590"/>
        <end position="620"/>
    </location>
</feature>
<dbReference type="EMBL" id="JAGTJQ010000011">
    <property type="protein sequence ID" value="KAH7017972.1"/>
    <property type="molecule type" value="Genomic_DNA"/>
</dbReference>
<dbReference type="PROSITE" id="PS00463">
    <property type="entry name" value="ZN2_CY6_FUNGAL_1"/>
    <property type="match status" value="1"/>
</dbReference>
<proteinExistence type="predicted"/>
<reference evidence="10" key="1">
    <citation type="journal article" date="2021" name="Nat. Commun.">
        <title>Genetic determinants of endophytism in the Arabidopsis root mycobiome.</title>
        <authorList>
            <person name="Mesny F."/>
            <person name="Miyauchi S."/>
            <person name="Thiergart T."/>
            <person name="Pickel B."/>
            <person name="Atanasova L."/>
            <person name="Karlsson M."/>
            <person name="Huettel B."/>
            <person name="Barry K.W."/>
            <person name="Haridas S."/>
            <person name="Chen C."/>
            <person name="Bauer D."/>
            <person name="Andreopoulos W."/>
            <person name="Pangilinan J."/>
            <person name="LaButti K."/>
            <person name="Riley R."/>
            <person name="Lipzen A."/>
            <person name="Clum A."/>
            <person name="Drula E."/>
            <person name="Henrissat B."/>
            <person name="Kohler A."/>
            <person name="Grigoriev I.V."/>
            <person name="Martin F.M."/>
            <person name="Hacquard S."/>
        </authorList>
    </citation>
    <scope>NUCLEOTIDE SEQUENCE</scope>
    <source>
        <strain evidence="10">MPI-CAGE-CH-0230</strain>
    </source>
</reference>
<keyword evidence="7" id="KW-0539">Nucleus</keyword>
<feature type="domain" description="Zn(2)-C6 fungal-type" evidence="9">
    <location>
        <begin position="33"/>
        <end position="61"/>
    </location>
</feature>
<feature type="region of interest" description="Disordered" evidence="8">
    <location>
        <begin position="81"/>
        <end position="117"/>
    </location>
</feature>
<dbReference type="SUPFAM" id="SSF57701">
    <property type="entry name" value="Zn2/Cys6 DNA-binding domain"/>
    <property type="match status" value="1"/>
</dbReference>
<dbReference type="GO" id="GO:0008270">
    <property type="term" value="F:zinc ion binding"/>
    <property type="evidence" value="ECO:0007669"/>
    <property type="project" value="InterPro"/>
</dbReference>
<comment type="caution">
    <text evidence="10">The sequence shown here is derived from an EMBL/GenBank/DDBJ whole genome shotgun (WGS) entry which is preliminary data.</text>
</comment>
<comment type="subcellular location">
    <subcellularLocation>
        <location evidence="1">Nucleus</location>
    </subcellularLocation>
</comment>
<evidence type="ECO:0000256" key="4">
    <source>
        <dbReference type="ARBA" id="ARBA00023015"/>
    </source>
</evidence>
<dbReference type="CDD" id="cd12148">
    <property type="entry name" value="fungal_TF_MHR"/>
    <property type="match status" value="1"/>
</dbReference>
<evidence type="ECO:0000313" key="10">
    <source>
        <dbReference type="EMBL" id="KAH7017972.1"/>
    </source>
</evidence>
<dbReference type="InterPro" id="IPR001138">
    <property type="entry name" value="Zn2Cys6_DnaBD"/>
</dbReference>
<evidence type="ECO:0000256" key="6">
    <source>
        <dbReference type="ARBA" id="ARBA00023163"/>
    </source>
</evidence>
<keyword evidence="2" id="KW-0479">Metal-binding</keyword>
<protein>
    <recommendedName>
        <fullName evidence="9">Zn(2)-C6 fungal-type domain-containing protein</fullName>
    </recommendedName>
</protein>
<gene>
    <name evidence="10" type="ORF">B0I36DRAFT_335108</name>
</gene>
<evidence type="ECO:0000256" key="5">
    <source>
        <dbReference type="ARBA" id="ARBA00023125"/>
    </source>
</evidence>
<keyword evidence="3" id="KW-0862">Zinc</keyword>
<evidence type="ECO:0000256" key="8">
    <source>
        <dbReference type="SAM" id="MobiDB-lite"/>
    </source>
</evidence>
<dbReference type="GO" id="GO:0043565">
    <property type="term" value="F:sequence-specific DNA binding"/>
    <property type="evidence" value="ECO:0007669"/>
    <property type="project" value="TreeGrafter"/>
</dbReference>
<evidence type="ECO:0000256" key="1">
    <source>
        <dbReference type="ARBA" id="ARBA00004123"/>
    </source>
</evidence>
<keyword evidence="4" id="KW-0805">Transcription regulation</keyword>
<dbReference type="CDD" id="cd00067">
    <property type="entry name" value="GAL4"/>
    <property type="match status" value="1"/>
</dbReference>
<dbReference type="GO" id="GO:0000981">
    <property type="term" value="F:DNA-binding transcription factor activity, RNA polymerase II-specific"/>
    <property type="evidence" value="ECO:0007669"/>
    <property type="project" value="InterPro"/>
</dbReference>
<keyword evidence="6" id="KW-0804">Transcription</keyword>
<name>A0A9P9BMN0_9PEZI</name>
<accession>A0A9P9BMN0</accession>
<dbReference type="GO" id="GO:0045944">
    <property type="term" value="P:positive regulation of transcription by RNA polymerase II"/>
    <property type="evidence" value="ECO:0007669"/>
    <property type="project" value="TreeGrafter"/>
</dbReference>
<dbReference type="Proteomes" id="UP000756346">
    <property type="component" value="Unassembled WGS sequence"/>
</dbReference>
<organism evidence="10 11">
    <name type="scientific">Microdochium trichocladiopsis</name>
    <dbReference type="NCBI Taxonomy" id="1682393"/>
    <lineage>
        <taxon>Eukaryota</taxon>
        <taxon>Fungi</taxon>
        <taxon>Dikarya</taxon>
        <taxon>Ascomycota</taxon>
        <taxon>Pezizomycotina</taxon>
        <taxon>Sordariomycetes</taxon>
        <taxon>Xylariomycetidae</taxon>
        <taxon>Xylariales</taxon>
        <taxon>Microdochiaceae</taxon>
        <taxon>Microdochium</taxon>
    </lineage>
</organism>
<sequence>MASHALTGPAQSPPSALSPSQLPRFARLPRLPACHTCSQKKIKCDNQRPSCANCSRAKEQCFVYNSVTKRMVSRSYIQRLEQKQGLSPPSEHASIRTPSSAQGLPQDAPSVPSMSSSSTVMNRGGLSFLSLLFSDGRWRKSNAGLLRELTKASGEPEATHKPCSLPSATEGSSLVERYLSWAHVMGPFLLRREVWDLHSRVYVDQSNGKAPDTGDLFRIFMIYALASIIPYRKGLHHQHPEGYYMAALQYLDSSFLAWGMRSLENLLLICRYGIYENIGTSIWDIVRLGGRLCIELELHAHDGPANLPLIEKQRRRRVFWKFYLLDRYCSSTLDRPFAIDDRDIRIGLPADIDDHHLETWNGPFQSLDSVAIPQDPSVATETTVLLRNVTLRRVSSRIHTEFSHLREECTSASLQPHLTIGRIYMVLNQLLEDLEVWRAAAPVIANPACVYHLPDWNNFLYAREKLYLVRRAVDLVPRRDGVLPKQFSAHLLHAALQVIERYSTLCQSSLVTHTRNYFHMMFTAGLSVIYCISSKATLSYKDLSASAQGLRACEATLTDMAAKLVHSNPYVTVYAALHRDVSHKIQQALVESMGSSRPGSAPSSPNGYNADRHEDTTPAQRVLDDTMGAPVSMLLAEDVPLHSAQQHVPSTEPFDGVHSTGAFAMTGPLQVNFSLPAGDVGETMFTVGSNELNTLSDDLLHWTRTDDSTLWNMDNTLLDYIYGDPDSFGQIPNTFSGGF</sequence>
<dbReference type="Pfam" id="PF04082">
    <property type="entry name" value="Fungal_trans"/>
    <property type="match status" value="1"/>
</dbReference>
<dbReference type="PANTHER" id="PTHR47782">
    <property type="entry name" value="ZN(II)2CYS6 TRANSCRIPTION FACTOR (EUROFUNG)-RELATED"/>
    <property type="match status" value="1"/>
</dbReference>
<dbReference type="InterPro" id="IPR036864">
    <property type="entry name" value="Zn2-C6_fun-type_DNA-bd_sf"/>
</dbReference>
<evidence type="ECO:0000256" key="3">
    <source>
        <dbReference type="ARBA" id="ARBA00022833"/>
    </source>
</evidence>
<dbReference type="GO" id="GO:0006351">
    <property type="term" value="P:DNA-templated transcription"/>
    <property type="evidence" value="ECO:0007669"/>
    <property type="project" value="InterPro"/>
</dbReference>
<keyword evidence="5" id="KW-0238">DNA-binding</keyword>
<dbReference type="PANTHER" id="PTHR47782:SF12">
    <property type="entry name" value="ZN(II)2CYS6 TRANSCRIPTION FACTOR (EUROFUNG)"/>
    <property type="match status" value="1"/>
</dbReference>
<keyword evidence="11" id="KW-1185">Reference proteome</keyword>
<dbReference type="SMART" id="SM00066">
    <property type="entry name" value="GAL4"/>
    <property type="match status" value="1"/>
</dbReference>
<dbReference type="Gene3D" id="4.10.240.10">
    <property type="entry name" value="Zn(2)-C6 fungal-type DNA-binding domain"/>
    <property type="match status" value="1"/>
</dbReference>
<feature type="compositionally biased region" description="Low complexity" evidence="8">
    <location>
        <begin position="592"/>
        <end position="607"/>
    </location>
</feature>
<dbReference type="InterPro" id="IPR007219">
    <property type="entry name" value="XnlR_reg_dom"/>
</dbReference>
<dbReference type="GO" id="GO:0005634">
    <property type="term" value="C:nucleus"/>
    <property type="evidence" value="ECO:0007669"/>
    <property type="project" value="UniProtKB-SubCell"/>
</dbReference>
<dbReference type="PROSITE" id="PS50048">
    <property type="entry name" value="ZN2_CY6_FUNGAL_2"/>
    <property type="match status" value="1"/>
</dbReference>